<dbReference type="InterPro" id="IPR013656">
    <property type="entry name" value="PAS_4"/>
</dbReference>
<feature type="domain" description="PAS" evidence="8">
    <location>
        <begin position="6"/>
        <end position="70"/>
    </location>
</feature>
<dbReference type="STRING" id="282197.SAMN04488517_102665"/>
<dbReference type="Pfam" id="PF08448">
    <property type="entry name" value="PAS_4"/>
    <property type="match status" value="1"/>
</dbReference>
<dbReference type="InterPro" id="IPR011102">
    <property type="entry name" value="Sig_transdc_His_kinase_HWE"/>
</dbReference>
<dbReference type="AlphaFoldDB" id="A0A0M6XRS1"/>
<dbReference type="Gene3D" id="3.30.450.20">
    <property type="entry name" value="PAS domain"/>
    <property type="match status" value="1"/>
</dbReference>
<proteinExistence type="predicted"/>
<dbReference type="Proteomes" id="UP000048908">
    <property type="component" value="Unassembled WGS sequence"/>
</dbReference>
<dbReference type="EC" id="2.7.13.3" evidence="2"/>
<protein>
    <recommendedName>
        <fullName evidence="2">histidine kinase</fullName>
        <ecNumber evidence="2">2.7.13.3</ecNumber>
    </recommendedName>
</protein>
<dbReference type="PANTHER" id="PTHR41523">
    <property type="entry name" value="TWO-COMPONENT SYSTEM SENSOR PROTEIN"/>
    <property type="match status" value="1"/>
</dbReference>
<dbReference type="GO" id="GO:0004673">
    <property type="term" value="F:protein histidine kinase activity"/>
    <property type="evidence" value="ECO:0007669"/>
    <property type="project" value="UniProtKB-EC"/>
</dbReference>
<keyword evidence="5" id="KW-0547">Nucleotide-binding</keyword>
<evidence type="ECO:0000259" key="9">
    <source>
        <dbReference type="SMART" id="SM00911"/>
    </source>
</evidence>
<dbReference type="SMART" id="SM00911">
    <property type="entry name" value="HWE_HK"/>
    <property type="match status" value="1"/>
</dbReference>
<dbReference type="RefSeq" id="WP_055683190.1">
    <property type="nucleotide sequence ID" value="NZ_CXPG01000020.1"/>
</dbReference>
<evidence type="ECO:0000259" key="8">
    <source>
        <dbReference type="SMART" id="SM00091"/>
    </source>
</evidence>
<gene>
    <name evidence="10" type="ORF">JAN5088_02615</name>
</gene>
<evidence type="ECO:0000256" key="4">
    <source>
        <dbReference type="ARBA" id="ARBA00022679"/>
    </source>
</evidence>
<dbReference type="Pfam" id="PF07536">
    <property type="entry name" value="HWE_HK"/>
    <property type="match status" value="1"/>
</dbReference>
<evidence type="ECO:0000256" key="3">
    <source>
        <dbReference type="ARBA" id="ARBA00022553"/>
    </source>
</evidence>
<evidence type="ECO:0000313" key="11">
    <source>
        <dbReference type="Proteomes" id="UP000048908"/>
    </source>
</evidence>
<evidence type="ECO:0000256" key="2">
    <source>
        <dbReference type="ARBA" id="ARBA00012438"/>
    </source>
</evidence>
<dbReference type="EMBL" id="CXPG01000020">
    <property type="protein sequence ID" value="CTQ33829.1"/>
    <property type="molecule type" value="Genomic_DNA"/>
</dbReference>
<evidence type="ECO:0000313" key="10">
    <source>
        <dbReference type="EMBL" id="CTQ33829.1"/>
    </source>
</evidence>
<dbReference type="InterPro" id="IPR000014">
    <property type="entry name" value="PAS"/>
</dbReference>
<dbReference type="PANTHER" id="PTHR41523:SF7">
    <property type="entry name" value="HISTIDINE KINASE"/>
    <property type="match status" value="1"/>
</dbReference>
<dbReference type="SMART" id="SM00091">
    <property type="entry name" value="PAS"/>
    <property type="match status" value="1"/>
</dbReference>
<dbReference type="InterPro" id="IPR035965">
    <property type="entry name" value="PAS-like_dom_sf"/>
</dbReference>
<comment type="catalytic activity">
    <reaction evidence="1">
        <text>ATP + protein L-histidine = ADP + protein N-phospho-L-histidine.</text>
        <dbReference type="EC" id="2.7.13.3"/>
    </reaction>
</comment>
<dbReference type="SUPFAM" id="SSF55785">
    <property type="entry name" value="PYP-like sensor domain (PAS domain)"/>
    <property type="match status" value="1"/>
</dbReference>
<evidence type="ECO:0000256" key="5">
    <source>
        <dbReference type="ARBA" id="ARBA00022741"/>
    </source>
</evidence>
<feature type="domain" description="Signal transduction histidine kinase HWE region" evidence="9">
    <location>
        <begin position="141"/>
        <end position="223"/>
    </location>
</feature>
<reference evidence="10 11" key="1">
    <citation type="submission" date="2015-07" db="EMBL/GenBank/DDBJ databases">
        <authorList>
            <person name="Noorani M."/>
        </authorList>
    </citation>
    <scope>NUCLEOTIDE SEQUENCE [LARGE SCALE GENOMIC DNA]</scope>
    <source>
        <strain evidence="10 11">CECT 5088</strain>
    </source>
</reference>
<dbReference type="Gene3D" id="3.30.565.10">
    <property type="entry name" value="Histidine kinase-like ATPase, C-terminal domain"/>
    <property type="match status" value="1"/>
</dbReference>
<evidence type="ECO:0000256" key="6">
    <source>
        <dbReference type="ARBA" id="ARBA00022777"/>
    </source>
</evidence>
<evidence type="ECO:0000256" key="1">
    <source>
        <dbReference type="ARBA" id="ARBA00000085"/>
    </source>
</evidence>
<keyword evidence="6 10" id="KW-0418">Kinase</keyword>
<dbReference type="OrthoDB" id="341208at2"/>
<sequence length="337" mass="36997">MADDGPDFEALFRMAPVPLLVLDRSWGIVTANAAYLDAVGRTLDDIRGQHVFDAFPGQSVHRAPIEAAFRATFDGEPTVVERLPYAIPDADAPSGMREVWWTCRHEPVVEADGSIDFIIQKSQNVTDLVRTQELKDAITAELQHRVGNLLTLVSVIAKRTAATSDDLQTFLSRFEGRIQALARIHADLTGGNWDRLTLDAVVTRQLADYHEPGSRQITITGPQIELTAMEAQSISMAIHELTTNSVKHGALRSGAGKLAIDWERLADTGYALRWQENGLGAVQPPERSGFGSMILDQIVPSQLRGTARREFGKDDYRYEISVPVRPQADVSDGAVAS</sequence>
<dbReference type="CDD" id="cd00130">
    <property type="entry name" value="PAS"/>
    <property type="match status" value="1"/>
</dbReference>
<organism evidence="10 11">
    <name type="scientific">Jannaschia rubra</name>
    <dbReference type="NCBI Taxonomy" id="282197"/>
    <lineage>
        <taxon>Bacteria</taxon>
        <taxon>Pseudomonadati</taxon>
        <taxon>Pseudomonadota</taxon>
        <taxon>Alphaproteobacteria</taxon>
        <taxon>Rhodobacterales</taxon>
        <taxon>Roseobacteraceae</taxon>
        <taxon>Jannaschia</taxon>
    </lineage>
</organism>
<evidence type="ECO:0000256" key="7">
    <source>
        <dbReference type="ARBA" id="ARBA00022840"/>
    </source>
</evidence>
<keyword evidence="3" id="KW-0597">Phosphoprotein</keyword>
<keyword evidence="4 10" id="KW-0808">Transferase</keyword>
<accession>A0A0M6XRS1</accession>
<keyword evidence="11" id="KW-1185">Reference proteome</keyword>
<name>A0A0M6XRS1_9RHOB</name>
<keyword evidence="7" id="KW-0067">ATP-binding</keyword>
<dbReference type="InterPro" id="IPR036890">
    <property type="entry name" value="HATPase_C_sf"/>
</dbReference>
<dbReference type="GO" id="GO:0005524">
    <property type="term" value="F:ATP binding"/>
    <property type="evidence" value="ECO:0007669"/>
    <property type="project" value="UniProtKB-KW"/>
</dbReference>